<dbReference type="CDD" id="cd03135">
    <property type="entry name" value="GATase1_DJ-1"/>
    <property type="match status" value="1"/>
</dbReference>
<dbReference type="PANTHER" id="PTHR48094:SF12">
    <property type="entry name" value="PARKINSON DISEASE PROTEIN 7 HOMOLOG"/>
    <property type="match status" value="1"/>
</dbReference>
<dbReference type="InterPro" id="IPR050325">
    <property type="entry name" value="Prot/Nucl_acid_deglycase"/>
</dbReference>
<evidence type="ECO:0000313" key="2">
    <source>
        <dbReference type="EMBL" id="QIA65483.1"/>
    </source>
</evidence>
<evidence type="ECO:0000259" key="1">
    <source>
        <dbReference type="Pfam" id="PF01965"/>
    </source>
</evidence>
<dbReference type="Proteomes" id="UP000464262">
    <property type="component" value="Chromosome 2"/>
</dbReference>
<protein>
    <submittedName>
        <fullName evidence="2">DJ-1 family protein</fullName>
    </submittedName>
</protein>
<feature type="domain" description="DJ-1/PfpI" evidence="1">
    <location>
        <begin position="2"/>
        <end position="164"/>
    </location>
</feature>
<keyword evidence="3" id="KW-1185">Reference proteome</keyword>
<dbReference type="KEGG" id="vas:GT360_18260"/>
<dbReference type="InterPro" id="IPR029062">
    <property type="entry name" value="Class_I_gatase-like"/>
</dbReference>
<dbReference type="InterPro" id="IPR002818">
    <property type="entry name" value="DJ-1/PfpI"/>
</dbReference>
<dbReference type="GO" id="GO:0005737">
    <property type="term" value="C:cytoplasm"/>
    <property type="evidence" value="ECO:0007669"/>
    <property type="project" value="TreeGrafter"/>
</dbReference>
<dbReference type="Pfam" id="PF01965">
    <property type="entry name" value="DJ-1_PfpI"/>
    <property type="match status" value="1"/>
</dbReference>
<evidence type="ECO:0000313" key="3">
    <source>
        <dbReference type="Proteomes" id="UP000464262"/>
    </source>
</evidence>
<reference evidence="2 3" key="1">
    <citation type="submission" date="2020-01" db="EMBL/GenBank/DDBJ databases">
        <title>Whole genome and functional gene identification of agarase of Vibrio HN897.</title>
        <authorList>
            <person name="Liu Y."/>
            <person name="Zhao Z."/>
        </authorList>
    </citation>
    <scope>NUCLEOTIDE SEQUENCE [LARGE SCALE GENOMIC DNA]</scope>
    <source>
        <strain evidence="2 3">HN897</strain>
    </source>
</reference>
<organism evidence="2 3">
    <name type="scientific">Vibrio astriarenae</name>
    <dbReference type="NCBI Taxonomy" id="1481923"/>
    <lineage>
        <taxon>Bacteria</taxon>
        <taxon>Pseudomonadati</taxon>
        <taxon>Pseudomonadota</taxon>
        <taxon>Gammaproteobacteria</taxon>
        <taxon>Vibrionales</taxon>
        <taxon>Vibrionaceae</taxon>
        <taxon>Vibrio</taxon>
    </lineage>
</organism>
<dbReference type="Gene3D" id="3.40.50.880">
    <property type="match status" value="1"/>
</dbReference>
<gene>
    <name evidence="2" type="ORF">GT360_18260</name>
</gene>
<dbReference type="AlphaFoldDB" id="A0A7Z2T765"/>
<accession>A0A7Z2T765</accession>
<dbReference type="RefSeq" id="WP_164650383.1">
    <property type="nucleotide sequence ID" value="NZ_CP047476.1"/>
</dbReference>
<dbReference type="EMBL" id="CP047476">
    <property type="protein sequence ID" value="QIA65483.1"/>
    <property type="molecule type" value="Genomic_DNA"/>
</dbReference>
<name>A0A7Z2T765_9VIBR</name>
<dbReference type="PANTHER" id="PTHR48094">
    <property type="entry name" value="PROTEIN/NUCLEIC ACID DEGLYCASE DJ-1-RELATED"/>
    <property type="match status" value="1"/>
</dbReference>
<proteinExistence type="predicted"/>
<sequence>MKTAAILLSSGYEEGEAINIIDILRRLQIEVSILSCEDALHLSSYHNVTIKADDYLYNNQDKIYDVLILVGGPPNTDYLGTHEPTKEMIVNHLKSGSYIAAICSSAAKILARNNFLETHQYVCCGEFYKNYEDGVYIDRPIVIDGPFITGKDYGYTIDFAFAIAHLLLSDQRTRSPEMNDIDWVAKHINYRRYKDY</sequence>
<dbReference type="SUPFAM" id="SSF52317">
    <property type="entry name" value="Class I glutamine amidotransferase-like"/>
    <property type="match status" value="1"/>
</dbReference>